<protein>
    <submittedName>
        <fullName evidence="2">Cytochrome c bacterial</fullName>
    </submittedName>
</protein>
<keyword evidence="1" id="KW-0732">Signal</keyword>
<dbReference type="OrthoDB" id="245844at2"/>
<sequence length="484" mass="53792">MRFLLGVLVLGAFVLASVVIAKSIAGPNPPKDPWSNMPVPPAPLSHAGLFNGPLESGQDVTRACLSCHPNSAHEVMQTSHWTWTNSSVTETDDGKEIRTGKLNLLNNFCIAAGPNIKSCSSCHAGYGWTEYGNFDFTNQENVDCLICHDQSGAYQKGDGGEPNPNIDLLAVAESVGRPTRSNCGQCHFKGGGGDAVKHGDMDGSMYFPSQRVDVHMGKLDFQCVDCHRTTAHQIPGCAMSVCVDPPERVRCVDCHDERPHNHERLDAHTATVACQTCHIPRMAIDAPTKMVWDWSQAGQDGRPEDPHVYMKKKGSFEYAQNVRPEYFWYNGKADRYLTGDKINPNELVYINRPQGGPHDPEARIWPFKVHRGKQIYDAIHLHLLTPRTAGEGGYWSTFDWDQACRLGCEDTGLEYSGSYDFVDTEMYWPLSHMVQTSAKALQCVECHGETGQMDWRALGYEGDPAVRGDRRRTELYRGSKGESR</sequence>
<dbReference type="GO" id="GO:0016491">
    <property type="term" value="F:oxidoreductase activity"/>
    <property type="evidence" value="ECO:0007669"/>
    <property type="project" value="TreeGrafter"/>
</dbReference>
<dbReference type="InterPro" id="IPR051829">
    <property type="entry name" value="Multiheme_Cytochr_ET"/>
</dbReference>
<dbReference type="RefSeq" id="WP_146402575.1">
    <property type="nucleotide sequence ID" value="NZ_SJPJ01000001.1"/>
</dbReference>
<dbReference type="InterPro" id="IPR024673">
    <property type="entry name" value="Octahem_Cyt_c"/>
</dbReference>
<dbReference type="Proteomes" id="UP000315010">
    <property type="component" value="Unassembled WGS sequence"/>
</dbReference>
<keyword evidence="3" id="KW-1185">Reference proteome</keyword>
<dbReference type="Pfam" id="PF11783">
    <property type="entry name" value="Cytochrome_cB"/>
    <property type="match status" value="1"/>
</dbReference>
<evidence type="ECO:0000313" key="2">
    <source>
        <dbReference type="EMBL" id="TWT84733.1"/>
    </source>
</evidence>
<dbReference type="InterPro" id="IPR036280">
    <property type="entry name" value="Multihaem_cyt_sf"/>
</dbReference>
<dbReference type="NCBIfam" id="TIGR04315">
    <property type="entry name" value="octaheme_Shew"/>
    <property type="match status" value="1"/>
</dbReference>
<evidence type="ECO:0000256" key="1">
    <source>
        <dbReference type="ARBA" id="ARBA00022729"/>
    </source>
</evidence>
<name>A0A5C5ZDX6_9BACT</name>
<comment type="caution">
    <text evidence="2">The sequence shown here is derived from an EMBL/GenBank/DDBJ whole genome shotgun (WGS) entry which is preliminary data.</text>
</comment>
<dbReference type="PIRSF" id="PIRSF039014">
    <property type="entry name" value="OTR_cyc"/>
    <property type="match status" value="1"/>
</dbReference>
<dbReference type="SUPFAM" id="SSF48695">
    <property type="entry name" value="Multiheme cytochromes"/>
    <property type="match status" value="1"/>
</dbReference>
<dbReference type="AlphaFoldDB" id="A0A5C5ZDX6"/>
<proteinExistence type="predicted"/>
<gene>
    <name evidence="2" type="ORF">CA13_62130</name>
</gene>
<dbReference type="EMBL" id="SJPJ01000001">
    <property type="protein sequence ID" value="TWT84733.1"/>
    <property type="molecule type" value="Genomic_DNA"/>
</dbReference>
<organism evidence="2 3">
    <name type="scientific">Novipirellula herctigrandis</name>
    <dbReference type="NCBI Taxonomy" id="2527986"/>
    <lineage>
        <taxon>Bacteria</taxon>
        <taxon>Pseudomonadati</taxon>
        <taxon>Planctomycetota</taxon>
        <taxon>Planctomycetia</taxon>
        <taxon>Pirellulales</taxon>
        <taxon>Pirellulaceae</taxon>
        <taxon>Novipirellula</taxon>
    </lineage>
</organism>
<dbReference type="PANTHER" id="PTHR35038">
    <property type="entry name" value="DISSIMILATORY SULFITE REDUCTASE SIRA"/>
    <property type="match status" value="1"/>
</dbReference>
<dbReference type="Gene3D" id="1.10.1130.10">
    <property type="entry name" value="Flavocytochrome C3, Chain A"/>
    <property type="match status" value="1"/>
</dbReference>
<reference evidence="2 3" key="1">
    <citation type="submission" date="2019-02" db="EMBL/GenBank/DDBJ databases">
        <title>Deep-cultivation of Planctomycetes and their phenomic and genomic characterization uncovers novel biology.</title>
        <authorList>
            <person name="Wiegand S."/>
            <person name="Jogler M."/>
            <person name="Boedeker C."/>
            <person name="Pinto D."/>
            <person name="Vollmers J."/>
            <person name="Rivas-Marin E."/>
            <person name="Kohn T."/>
            <person name="Peeters S.H."/>
            <person name="Heuer A."/>
            <person name="Rast P."/>
            <person name="Oberbeckmann S."/>
            <person name="Bunk B."/>
            <person name="Jeske O."/>
            <person name="Meyerdierks A."/>
            <person name="Storesund J.E."/>
            <person name="Kallscheuer N."/>
            <person name="Luecker S."/>
            <person name="Lage O.M."/>
            <person name="Pohl T."/>
            <person name="Merkel B.J."/>
            <person name="Hornburger P."/>
            <person name="Mueller R.-W."/>
            <person name="Bruemmer F."/>
            <person name="Labrenz M."/>
            <person name="Spormann A.M."/>
            <person name="Op Den Camp H."/>
            <person name="Overmann J."/>
            <person name="Amann R."/>
            <person name="Jetten M.S.M."/>
            <person name="Mascher T."/>
            <person name="Medema M.H."/>
            <person name="Devos D.P."/>
            <person name="Kaster A.-K."/>
            <person name="Ovreas L."/>
            <person name="Rohde M."/>
            <person name="Galperin M.Y."/>
            <person name="Jogler C."/>
        </authorList>
    </citation>
    <scope>NUCLEOTIDE SEQUENCE [LARGE SCALE GENOMIC DNA]</scope>
    <source>
        <strain evidence="2 3">CA13</strain>
    </source>
</reference>
<dbReference type="PANTHER" id="PTHR35038:SF5">
    <property type="entry name" value="CYTOCHROME C-TYPE PROTEIN NRFB"/>
    <property type="match status" value="1"/>
</dbReference>
<evidence type="ECO:0000313" key="3">
    <source>
        <dbReference type="Proteomes" id="UP000315010"/>
    </source>
</evidence>
<accession>A0A5C5ZDX6</accession>